<organism evidence="1 2">
    <name type="scientific">Legionella oakridgensis</name>
    <dbReference type="NCBI Taxonomy" id="29423"/>
    <lineage>
        <taxon>Bacteria</taxon>
        <taxon>Pseudomonadati</taxon>
        <taxon>Pseudomonadota</taxon>
        <taxon>Gammaproteobacteria</taxon>
        <taxon>Legionellales</taxon>
        <taxon>Legionellaceae</taxon>
        <taxon>Legionella</taxon>
    </lineage>
</organism>
<protein>
    <submittedName>
        <fullName evidence="1">Uncharacterized protein</fullName>
    </submittedName>
</protein>
<dbReference type="RefSeq" id="WP_025384768.1">
    <property type="nucleotide sequence ID" value="NZ_LCUA01000028.1"/>
</dbReference>
<proteinExistence type="predicted"/>
<dbReference type="EMBL" id="LNYP01000031">
    <property type="protein sequence ID" value="KTD37335.1"/>
    <property type="molecule type" value="Genomic_DNA"/>
</dbReference>
<name>A0A0W0WYE5_9GAMM</name>
<dbReference type="Proteomes" id="UP000054858">
    <property type="component" value="Unassembled WGS sequence"/>
</dbReference>
<dbReference type="AlphaFoldDB" id="A0A0W0WYE5"/>
<sequence length="143" mass="16700">MTFNFKEFPKDRPLYKYLKNEHADFLLEGKIHIGTLFYFRDIKQHGDEIGDSNEGKKEVFEDIEDLTIEDPSSQNTLSKFAQRFIKLENTAQNTTFINCELVEQQHSNNCFIYCMSKGLTEYLVVSCMVMHMLASKLEVLIDL</sequence>
<reference evidence="1 2" key="1">
    <citation type="submission" date="2015-11" db="EMBL/GenBank/DDBJ databases">
        <title>Genomic analysis of 38 Legionella species identifies large and diverse effector repertoires.</title>
        <authorList>
            <person name="Burstein D."/>
            <person name="Amaro F."/>
            <person name="Zusman T."/>
            <person name="Lifshitz Z."/>
            <person name="Cohen O."/>
            <person name="Gilbert J.A."/>
            <person name="Pupko T."/>
            <person name="Shuman H.A."/>
            <person name="Segal G."/>
        </authorList>
    </citation>
    <scope>NUCLEOTIDE SEQUENCE [LARGE SCALE GENOMIC DNA]</scope>
    <source>
        <strain evidence="1 2">Oak Ridge-10</strain>
    </source>
</reference>
<dbReference type="PATRIC" id="fig|29423.5.peg.2596"/>
<evidence type="ECO:0000313" key="2">
    <source>
        <dbReference type="Proteomes" id="UP000054858"/>
    </source>
</evidence>
<comment type="caution">
    <text evidence="1">The sequence shown here is derived from an EMBL/GenBank/DDBJ whole genome shotgun (WGS) entry which is preliminary data.</text>
</comment>
<gene>
    <name evidence="1" type="ORF">Loak_2471</name>
</gene>
<accession>A0A0W0WYE5</accession>
<evidence type="ECO:0000313" key="1">
    <source>
        <dbReference type="EMBL" id="KTD37335.1"/>
    </source>
</evidence>